<gene>
    <name evidence="1" type="ORF">E5331_04230</name>
</gene>
<dbReference type="Proteomes" id="UP000306319">
    <property type="component" value="Unassembled WGS sequence"/>
</dbReference>
<sequence length="147" mass="17039">MNSLHIGIDTGTHTGIAVWDSRGQCFRAIEDMPIHKAMETVAKYKEIADQEGARLYVRVEDPRQRTWFGTERMSREEERKKLQGVGSVKRDASIWEGFLSDMGVWFEMVAPKRNVTKLTHERFVAITKWKGRTNEHKRDAAMLVFGR</sequence>
<comment type="caution">
    <text evidence="1">The sequence shown here is derived from an EMBL/GenBank/DDBJ whole genome shotgun (WGS) entry which is preliminary data.</text>
</comment>
<evidence type="ECO:0000313" key="2">
    <source>
        <dbReference type="Proteomes" id="UP000306319"/>
    </source>
</evidence>
<protein>
    <submittedName>
        <fullName evidence="1">Uncharacterized protein</fullName>
    </submittedName>
</protein>
<proteinExistence type="predicted"/>
<name>A0AC61RGZ8_9BACT</name>
<reference evidence="1" key="1">
    <citation type="submission" date="2019-04" db="EMBL/GenBank/DDBJ databases">
        <title>Microbes associate with the intestines of laboratory mice.</title>
        <authorList>
            <person name="Navarre W."/>
            <person name="Wong E."/>
            <person name="Huang K."/>
            <person name="Tropini C."/>
            <person name="Ng K."/>
            <person name="Yu B."/>
        </authorList>
    </citation>
    <scope>NUCLEOTIDE SEQUENCE</scope>
    <source>
        <strain evidence="1">NM04_E33</strain>
    </source>
</reference>
<keyword evidence="2" id="KW-1185">Reference proteome</keyword>
<dbReference type="EMBL" id="SRYB01000004">
    <property type="protein sequence ID" value="TGY80003.1"/>
    <property type="molecule type" value="Genomic_DNA"/>
</dbReference>
<accession>A0AC61RGZ8</accession>
<organism evidence="1 2">
    <name type="scientific">Lepagella muris</name>
    <dbReference type="NCBI Taxonomy" id="3032870"/>
    <lineage>
        <taxon>Bacteria</taxon>
        <taxon>Pseudomonadati</taxon>
        <taxon>Bacteroidota</taxon>
        <taxon>Bacteroidia</taxon>
        <taxon>Bacteroidales</taxon>
        <taxon>Muribaculaceae</taxon>
        <taxon>Lepagella</taxon>
    </lineage>
</organism>
<evidence type="ECO:0000313" key="1">
    <source>
        <dbReference type="EMBL" id="TGY80003.1"/>
    </source>
</evidence>